<keyword evidence="2" id="KW-1185">Reference proteome</keyword>
<dbReference type="AlphaFoldDB" id="A0A9R1AY16"/>
<dbReference type="EMBL" id="LT934121">
    <property type="protein sequence ID" value="VAI44317.1"/>
    <property type="molecule type" value="Genomic_DNA"/>
</dbReference>
<gene>
    <name evidence="1" type="ORF">TRITD_6Av1G049760</name>
</gene>
<accession>A0A9R1AY16</accession>
<dbReference type="Proteomes" id="UP000324705">
    <property type="component" value="Chromosome 6A"/>
</dbReference>
<evidence type="ECO:0000313" key="1">
    <source>
        <dbReference type="EMBL" id="VAI44317.1"/>
    </source>
</evidence>
<name>A0A9R1AY16_TRITD</name>
<dbReference type="Gramene" id="TRITD6Av1G049760.1">
    <property type="protein sequence ID" value="TRITD6Av1G049760.1"/>
    <property type="gene ID" value="TRITD6Av1G049760"/>
</dbReference>
<protein>
    <submittedName>
        <fullName evidence="1">Uncharacterized protein</fullName>
    </submittedName>
</protein>
<evidence type="ECO:0000313" key="2">
    <source>
        <dbReference type="Proteomes" id="UP000324705"/>
    </source>
</evidence>
<organism evidence="1 2">
    <name type="scientific">Triticum turgidum subsp. durum</name>
    <name type="common">Durum wheat</name>
    <name type="synonym">Triticum durum</name>
    <dbReference type="NCBI Taxonomy" id="4567"/>
    <lineage>
        <taxon>Eukaryota</taxon>
        <taxon>Viridiplantae</taxon>
        <taxon>Streptophyta</taxon>
        <taxon>Embryophyta</taxon>
        <taxon>Tracheophyta</taxon>
        <taxon>Spermatophyta</taxon>
        <taxon>Magnoliopsida</taxon>
        <taxon>Liliopsida</taxon>
        <taxon>Poales</taxon>
        <taxon>Poaceae</taxon>
        <taxon>BOP clade</taxon>
        <taxon>Pooideae</taxon>
        <taxon>Triticodae</taxon>
        <taxon>Triticeae</taxon>
        <taxon>Triticinae</taxon>
        <taxon>Triticum</taxon>
    </lineage>
</organism>
<proteinExistence type="predicted"/>
<sequence>MRLLHWRTGPFLEADPWVTERGSRLVSSVQRSALLLAASHWGLMPTGFMSSGYGSSSRRCRLSCLILGFPSVLFWAAACECHQVFVPWRVVRSRIILLWVSC</sequence>
<reference evidence="1 2" key="1">
    <citation type="submission" date="2017-09" db="EMBL/GenBank/DDBJ databases">
        <authorList>
            <consortium name="International Durum Wheat Genome Sequencing Consortium (IDWGSC)"/>
            <person name="Milanesi L."/>
        </authorList>
    </citation>
    <scope>NUCLEOTIDE SEQUENCE [LARGE SCALE GENOMIC DNA]</scope>
    <source>
        <strain evidence="2">cv. Svevo</strain>
    </source>
</reference>